<gene>
    <name evidence="4" type="primary">LEC_0</name>
    <name evidence="4" type="ORF">N1851_011202</name>
</gene>
<keyword evidence="5" id="KW-1185">Reference proteome</keyword>
<feature type="chain" id="PRO_5041425375" evidence="2">
    <location>
        <begin position="19"/>
        <end position="322"/>
    </location>
</feature>
<dbReference type="AlphaFoldDB" id="A0AA47MYH5"/>
<keyword evidence="2" id="KW-0732">Signal</keyword>
<dbReference type="Pfam" id="PF00059">
    <property type="entry name" value="Lectin_C"/>
    <property type="match status" value="2"/>
</dbReference>
<dbReference type="PROSITE" id="PS50041">
    <property type="entry name" value="C_TYPE_LECTIN_2"/>
    <property type="match status" value="2"/>
</dbReference>
<dbReference type="InterPro" id="IPR001304">
    <property type="entry name" value="C-type_lectin-like"/>
</dbReference>
<feature type="domain" description="C-type lectin" evidence="3">
    <location>
        <begin position="42"/>
        <end position="156"/>
    </location>
</feature>
<dbReference type="EMBL" id="JAOPHQ010002021">
    <property type="protein sequence ID" value="KAK0148455.1"/>
    <property type="molecule type" value="Genomic_DNA"/>
</dbReference>
<proteinExistence type="predicted"/>
<dbReference type="InterPro" id="IPR016187">
    <property type="entry name" value="CTDL_fold"/>
</dbReference>
<evidence type="ECO:0000256" key="1">
    <source>
        <dbReference type="ARBA" id="ARBA00023157"/>
    </source>
</evidence>
<reference evidence="4" key="1">
    <citation type="journal article" date="2023" name="Front. Mar. Sci.">
        <title>A new Merluccius polli reference genome to investigate the effects of global change in West African waters.</title>
        <authorList>
            <person name="Mateo J.L."/>
            <person name="Blanco-Fernandez C."/>
            <person name="Garcia-Vazquez E."/>
            <person name="Machado-Schiaffino G."/>
        </authorList>
    </citation>
    <scope>NUCLEOTIDE SEQUENCE</scope>
    <source>
        <strain evidence="4">C29</strain>
        <tissue evidence="4">Fin</tissue>
    </source>
</reference>
<dbReference type="PROSITE" id="PS00615">
    <property type="entry name" value="C_TYPE_LECTIN_1"/>
    <property type="match status" value="2"/>
</dbReference>
<accession>A0AA47MYH5</accession>
<evidence type="ECO:0000313" key="5">
    <source>
        <dbReference type="Proteomes" id="UP001174136"/>
    </source>
</evidence>
<comment type="caution">
    <text evidence="4">The sequence shown here is derived from an EMBL/GenBank/DDBJ whole genome shotgun (WGS) entry which is preliminary data.</text>
</comment>
<dbReference type="Gene3D" id="3.10.100.10">
    <property type="entry name" value="Mannose-Binding Protein A, subunit A"/>
    <property type="match status" value="2"/>
</dbReference>
<dbReference type="InterPro" id="IPR016186">
    <property type="entry name" value="C-type_lectin-like/link_sf"/>
</dbReference>
<organism evidence="4 5">
    <name type="scientific">Merluccius polli</name>
    <name type="common">Benguela hake</name>
    <name type="synonym">Merluccius cadenati</name>
    <dbReference type="NCBI Taxonomy" id="89951"/>
    <lineage>
        <taxon>Eukaryota</taxon>
        <taxon>Metazoa</taxon>
        <taxon>Chordata</taxon>
        <taxon>Craniata</taxon>
        <taxon>Vertebrata</taxon>
        <taxon>Euteleostomi</taxon>
        <taxon>Actinopterygii</taxon>
        <taxon>Neopterygii</taxon>
        <taxon>Teleostei</taxon>
        <taxon>Neoteleostei</taxon>
        <taxon>Acanthomorphata</taxon>
        <taxon>Zeiogadaria</taxon>
        <taxon>Gadariae</taxon>
        <taxon>Gadiformes</taxon>
        <taxon>Gadoidei</taxon>
        <taxon>Merlucciidae</taxon>
        <taxon>Merluccius</taxon>
    </lineage>
</organism>
<dbReference type="InterPro" id="IPR050111">
    <property type="entry name" value="C-type_lectin/snaclec_domain"/>
</dbReference>
<dbReference type="SUPFAM" id="SSF56436">
    <property type="entry name" value="C-type lectin-like"/>
    <property type="match status" value="2"/>
</dbReference>
<evidence type="ECO:0000256" key="2">
    <source>
        <dbReference type="SAM" id="SignalP"/>
    </source>
</evidence>
<name>A0AA47MYH5_MERPO</name>
<feature type="domain" description="C-type lectin" evidence="3">
    <location>
        <begin position="200"/>
        <end position="320"/>
    </location>
</feature>
<protein>
    <submittedName>
        <fullName evidence="4">Lectin</fullName>
    </submittedName>
</protein>
<dbReference type="SMART" id="SM00034">
    <property type="entry name" value="CLECT"/>
    <property type="match status" value="2"/>
</dbReference>
<dbReference type="InterPro" id="IPR018378">
    <property type="entry name" value="C-type_lectin_CS"/>
</dbReference>
<sequence length="322" mass="36304">MYLRSIVLCGLLHALALAGPLSQPSTDLKLQCGSCPMCWFNHDGHFYKYVDTGMTWADAELHCLSLGANLMKNNFVVKLIENFDPTNGKHWIGFSDTHKEGSWMWSDGSQGDFYAWYKGEPNNHGGPEDCVEINRFSLPSKWNDTPCNGVHRFVCKAPMYLRCIVLCGLLHTLALAGPLSQTSTDLKLQCGSCPMCWFNHDGHFYKYVDTGMTWADAELHCLSLGANLVSIHNEDENNFVVKLIENFDPTNGKHWIGFSDTHKEGSWMWSDGSQGDFYAWHKGEPNNHGGPEDCVEINRFSLPSKWNDTPCNGVHRFVCKAR</sequence>
<dbReference type="PANTHER" id="PTHR22803">
    <property type="entry name" value="MANNOSE, PHOSPHOLIPASE, LECTIN RECEPTOR RELATED"/>
    <property type="match status" value="1"/>
</dbReference>
<keyword evidence="1" id="KW-1015">Disulfide bond</keyword>
<evidence type="ECO:0000313" key="4">
    <source>
        <dbReference type="EMBL" id="KAK0148455.1"/>
    </source>
</evidence>
<feature type="signal peptide" evidence="2">
    <location>
        <begin position="1"/>
        <end position="18"/>
    </location>
</feature>
<evidence type="ECO:0000259" key="3">
    <source>
        <dbReference type="PROSITE" id="PS50041"/>
    </source>
</evidence>
<dbReference type="Proteomes" id="UP001174136">
    <property type="component" value="Unassembled WGS sequence"/>
</dbReference>